<dbReference type="RefSeq" id="WP_142094493.1">
    <property type="nucleotide sequence ID" value="NZ_BAAAMD010000002.1"/>
</dbReference>
<evidence type="ECO:0000313" key="2">
    <source>
        <dbReference type="EMBL" id="TQL56590.1"/>
    </source>
</evidence>
<evidence type="ECO:0000313" key="3">
    <source>
        <dbReference type="Proteomes" id="UP000316196"/>
    </source>
</evidence>
<protein>
    <recommendedName>
        <fullName evidence="4">YbaB/EbfC DNA-binding family protein</fullName>
    </recommendedName>
</protein>
<reference evidence="2 3" key="1">
    <citation type="submission" date="2019-06" db="EMBL/GenBank/DDBJ databases">
        <title>Sequencing the genomes of 1000 actinobacteria strains.</title>
        <authorList>
            <person name="Klenk H.-P."/>
        </authorList>
    </citation>
    <scope>NUCLEOTIDE SEQUENCE [LARGE SCALE GENOMIC DNA]</scope>
    <source>
        <strain evidence="2 3">DSM 8251</strain>
    </source>
</reference>
<sequence length="146" mass="16058">MDEFDEGIIGRGPTTESSRHGVAHDTDEGLIQASDAHGLVAITARAGRIESVQVQERGVEQPELLGRAIAEATNAILEKLDAHRETIRSAPDIASFYQQVHEHNKASQKQFDRALEEIDGVQKTLDAQLAGLHDLQMRNFPDGQPR</sequence>
<comment type="caution">
    <text evidence="2">The sequence shown here is derived from an EMBL/GenBank/DDBJ whole genome shotgun (WGS) entry which is preliminary data.</text>
</comment>
<evidence type="ECO:0000256" key="1">
    <source>
        <dbReference type="SAM" id="MobiDB-lite"/>
    </source>
</evidence>
<dbReference type="Proteomes" id="UP000316196">
    <property type="component" value="Unassembled WGS sequence"/>
</dbReference>
<keyword evidence="3" id="KW-1185">Reference proteome</keyword>
<feature type="region of interest" description="Disordered" evidence="1">
    <location>
        <begin position="1"/>
        <end position="22"/>
    </location>
</feature>
<proteinExistence type="predicted"/>
<dbReference type="EMBL" id="VFOR01000004">
    <property type="protein sequence ID" value="TQL56590.1"/>
    <property type="molecule type" value="Genomic_DNA"/>
</dbReference>
<accession>A0A542Z8S3</accession>
<evidence type="ECO:0008006" key="4">
    <source>
        <dbReference type="Google" id="ProtNLM"/>
    </source>
</evidence>
<organism evidence="2 3">
    <name type="scientific">Propioniferax innocua</name>
    <dbReference type="NCBI Taxonomy" id="1753"/>
    <lineage>
        <taxon>Bacteria</taxon>
        <taxon>Bacillati</taxon>
        <taxon>Actinomycetota</taxon>
        <taxon>Actinomycetes</taxon>
        <taxon>Propionibacteriales</taxon>
        <taxon>Propionibacteriaceae</taxon>
        <taxon>Propioniferax</taxon>
    </lineage>
</organism>
<dbReference type="AlphaFoldDB" id="A0A542Z8S3"/>
<name>A0A542Z8S3_9ACTN</name>
<gene>
    <name evidence="2" type="ORF">FB460_2480</name>
</gene>